<evidence type="ECO:0000313" key="5">
    <source>
        <dbReference type="Proteomes" id="UP001107558"/>
    </source>
</evidence>
<gene>
    <name evidence="4" type="ORF">PVAND_005451</name>
</gene>
<accession>A0A9J6C079</accession>
<name>A0A9J6C079_POLVA</name>
<dbReference type="Proteomes" id="UP001107558">
    <property type="component" value="Chromosome 2"/>
</dbReference>
<comment type="caution">
    <text evidence="4">The sequence shown here is derived from an EMBL/GenBank/DDBJ whole genome shotgun (WGS) entry which is preliminary data.</text>
</comment>
<dbReference type="Pfam" id="PF08661">
    <property type="entry name" value="Rep_fac-A_3"/>
    <property type="match status" value="1"/>
</dbReference>
<evidence type="ECO:0000313" key="4">
    <source>
        <dbReference type="EMBL" id="KAG5675556.1"/>
    </source>
</evidence>
<keyword evidence="5" id="KW-1185">Reference proteome</keyword>
<protein>
    <submittedName>
        <fullName evidence="4">Uncharacterized protein</fullName>
    </submittedName>
</protein>
<evidence type="ECO:0000256" key="2">
    <source>
        <dbReference type="ARBA" id="ARBA00009761"/>
    </source>
</evidence>
<dbReference type="Gene3D" id="2.40.50.140">
    <property type="entry name" value="Nucleic acid-binding proteins"/>
    <property type="match status" value="1"/>
</dbReference>
<dbReference type="SUPFAM" id="SSF50249">
    <property type="entry name" value="Nucleic acid-binding proteins"/>
    <property type="match status" value="1"/>
</dbReference>
<dbReference type="InterPro" id="IPR012340">
    <property type="entry name" value="NA-bd_OB-fold"/>
</dbReference>
<dbReference type="EMBL" id="JADBJN010000002">
    <property type="protein sequence ID" value="KAG5675556.1"/>
    <property type="molecule type" value="Genomic_DNA"/>
</dbReference>
<organism evidence="4 5">
    <name type="scientific">Polypedilum vanderplanki</name>
    <name type="common">Sleeping chironomid midge</name>
    <dbReference type="NCBI Taxonomy" id="319348"/>
    <lineage>
        <taxon>Eukaryota</taxon>
        <taxon>Metazoa</taxon>
        <taxon>Ecdysozoa</taxon>
        <taxon>Arthropoda</taxon>
        <taxon>Hexapoda</taxon>
        <taxon>Insecta</taxon>
        <taxon>Pterygota</taxon>
        <taxon>Neoptera</taxon>
        <taxon>Endopterygota</taxon>
        <taxon>Diptera</taxon>
        <taxon>Nematocera</taxon>
        <taxon>Chironomoidea</taxon>
        <taxon>Chironomidae</taxon>
        <taxon>Chironominae</taxon>
        <taxon>Polypedilum</taxon>
        <taxon>Polypedilum</taxon>
    </lineage>
</organism>
<dbReference type="GO" id="GO:0006281">
    <property type="term" value="P:DNA repair"/>
    <property type="evidence" value="ECO:0007669"/>
    <property type="project" value="InterPro"/>
</dbReference>
<keyword evidence="3" id="KW-0539">Nucleus</keyword>
<dbReference type="GO" id="GO:0003677">
    <property type="term" value="F:DNA binding"/>
    <property type="evidence" value="ECO:0007669"/>
    <property type="project" value="InterPro"/>
</dbReference>
<dbReference type="InterPro" id="IPR013970">
    <property type="entry name" value="Rfa2"/>
</dbReference>
<evidence type="ECO:0000256" key="3">
    <source>
        <dbReference type="ARBA" id="ARBA00023242"/>
    </source>
</evidence>
<evidence type="ECO:0000256" key="1">
    <source>
        <dbReference type="ARBA" id="ARBA00004123"/>
    </source>
</evidence>
<reference evidence="4" key="1">
    <citation type="submission" date="2021-03" db="EMBL/GenBank/DDBJ databases">
        <title>Chromosome level genome of the anhydrobiotic midge Polypedilum vanderplanki.</title>
        <authorList>
            <person name="Yoshida Y."/>
            <person name="Kikawada T."/>
            <person name="Gusev O."/>
        </authorList>
    </citation>
    <scope>NUCLEOTIDE SEQUENCE</scope>
    <source>
        <strain evidence="4">NIAS01</strain>
        <tissue evidence="4">Whole body or cell culture</tissue>
    </source>
</reference>
<comment type="similarity">
    <text evidence="2">Belongs to the replication factor A protein 3 family.</text>
</comment>
<dbReference type="GO" id="GO:0006260">
    <property type="term" value="P:DNA replication"/>
    <property type="evidence" value="ECO:0007669"/>
    <property type="project" value="InterPro"/>
</dbReference>
<dbReference type="OrthoDB" id="188186at2759"/>
<proteinExistence type="inferred from homology"/>
<dbReference type="GO" id="GO:0031981">
    <property type="term" value="C:nuclear lumen"/>
    <property type="evidence" value="ECO:0007669"/>
    <property type="project" value="UniProtKB-ARBA"/>
</dbReference>
<comment type="subcellular location">
    <subcellularLocation>
        <location evidence="1">Nucleus</location>
    </subcellularLocation>
</comment>
<dbReference type="AlphaFoldDB" id="A0A9J6C079"/>
<sequence length="104" mass="12021">MAIDIQRDARIIIFIKETLAGGMKIKGRTTDNKDVLVELDDPLNQPLQSWIEVIGVPKNGSTFRGEQIYCFEQDENNEPFDEESHNTIISILDKIDDNEFYKFK</sequence>
<dbReference type="GO" id="GO:0006310">
    <property type="term" value="P:DNA recombination"/>
    <property type="evidence" value="ECO:0007669"/>
    <property type="project" value="InterPro"/>
</dbReference>